<dbReference type="SUPFAM" id="SSF52540">
    <property type="entry name" value="P-loop containing nucleoside triphosphate hydrolases"/>
    <property type="match status" value="1"/>
</dbReference>
<keyword evidence="2" id="KW-1185">Reference proteome</keyword>
<name>A0ABW2YES0_9GAMM</name>
<dbReference type="RefSeq" id="WP_386823005.1">
    <property type="nucleotide sequence ID" value="NZ_JBHTIF010000001.1"/>
</dbReference>
<dbReference type="Gene3D" id="3.40.50.300">
    <property type="entry name" value="P-loop containing nucleotide triphosphate hydrolases"/>
    <property type="match status" value="1"/>
</dbReference>
<accession>A0ABW2YES0</accession>
<sequence length="286" mass="31984">MPRPPHPTRIKSTAARVVTAGFDDAVAQAVLDDALAHGARVCAIAGLQGSGKSTLAAQVVALAESRRLRAATLSIDDVYLGRRERLRLAREVHPLLATRGPPGTHDIALACAVRAGRATRLPRFDKLTDRRLPPSRWRTVGPLDLLVFEGWCLKVPAQPADALRRPVNALERDEDPDGVWRRHCHRALAHDYPALWARLDRLAWLHPPAFDCVPGWRWQQECAARAARPGRAGMSRAQVERFVRLFERVSRQAMRTLPDIAELTLHLDRDRRVRRIVRAGRATSNC</sequence>
<dbReference type="GO" id="GO:0016301">
    <property type="term" value="F:kinase activity"/>
    <property type="evidence" value="ECO:0007669"/>
    <property type="project" value="UniProtKB-KW"/>
</dbReference>
<gene>
    <name evidence="1" type="ORF">ACFQ0E_07140</name>
</gene>
<evidence type="ECO:0000313" key="1">
    <source>
        <dbReference type="EMBL" id="MFD0725378.1"/>
    </source>
</evidence>
<dbReference type="EMBL" id="JBHTIF010000001">
    <property type="protein sequence ID" value="MFD0725378.1"/>
    <property type="molecule type" value="Genomic_DNA"/>
</dbReference>
<evidence type="ECO:0000313" key="2">
    <source>
        <dbReference type="Proteomes" id="UP001597110"/>
    </source>
</evidence>
<organism evidence="1 2">
    <name type="scientific">Lysobacter brunescens</name>
    <dbReference type="NCBI Taxonomy" id="262323"/>
    <lineage>
        <taxon>Bacteria</taxon>
        <taxon>Pseudomonadati</taxon>
        <taxon>Pseudomonadota</taxon>
        <taxon>Gammaproteobacteria</taxon>
        <taxon>Lysobacterales</taxon>
        <taxon>Lysobacteraceae</taxon>
        <taxon>Lysobacter</taxon>
    </lineage>
</organism>
<dbReference type="Proteomes" id="UP001597110">
    <property type="component" value="Unassembled WGS sequence"/>
</dbReference>
<protein>
    <submittedName>
        <fullName evidence="1">Kinase</fullName>
    </submittedName>
</protein>
<keyword evidence="1" id="KW-0808">Transferase</keyword>
<proteinExistence type="predicted"/>
<keyword evidence="1" id="KW-0418">Kinase</keyword>
<comment type="caution">
    <text evidence="1">The sequence shown here is derived from an EMBL/GenBank/DDBJ whole genome shotgun (WGS) entry which is preliminary data.</text>
</comment>
<reference evidence="2" key="1">
    <citation type="journal article" date="2019" name="Int. J. Syst. Evol. Microbiol.">
        <title>The Global Catalogue of Microorganisms (GCM) 10K type strain sequencing project: providing services to taxonomists for standard genome sequencing and annotation.</title>
        <authorList>
            <consortium name="The Broad Institute Genomics Platform"/>
            <consortium name="The Broad Institute Genome Sequencing Center for Infectious Disease"/>
            <person name="Wu L."/>
            <person name="Ma J."/>
        </authorList>
    </citation>
    <scope>NUCLEOTIDE SEQUENCE [LARGE SCALE GENOMIC DNA]</scope>
    <source>
        <strain evidence="2">CCUG 55585</strain>
    </source>
</reference>
<dbReference type="InterPro" id="IPR027417">
    <property type="entry name" value="P-loop_NTPase"/>
</dbReference>